<organism evidence="1">
    <name type="scientific">marine sediment metagenome</name>
    <dbReference type="NCBI Taxonomy" id="412755"/>
    <lineage>
        <taxon>unclassified sequences</taxon>
        <taxon>metagenomes</taxon>
        <taxon>ecological metagenomes</taxon>
    </lineage>
</organism>
<name>X1HYS0_9ZZZZ</name>
<proteinExistence type="predicted"/>
<accession>X1HYS0</accession>
<comment type="caution">
    <text evidence="1">The sequence shown here is derived from an EMBL/GenBank/DDBJ whole genome shotgun (WGS) entry which is preliminary data.</text>
</comment>
<evidence type="ECO:0000313" key="1">
    <source>
        <dbReference type="EMBL" id="GAH62230.1"/>
    </source>
</evidence>
<reference evidence="1" key="1">
    <citation type="journal article" date="2014" name="Front. Microbiol.">
        <title>High frequency of phylogenetically diverse reductive dehalogenase-homologous genes in deep subseafloor sedimentary metagenomes.</title>
        <authorList>
            <person name="Kawai M."/>
            <person name="Futagami T."/>
            <person name="Toyoda A."/>
            <person name="Takaki Y."/>
            <person name="Nishi S."/>
            <person name="Hori S."/>
            <person name="Arai W."/>
            <person name="Tsubouchi T."/>
            <person name="Morono Y."/>
            <person name="Uchiyama I."/>
            <person name="Ito T."/>
            <person name="Fujiyama A."/>
            <person name="Inagaki F."/>
            <person name="Takami H."/>
        </authorList>
    </citation>
    <scope>NUCLEOTIDE SEQUENCE</scope>
    <source>
        <strain evidence="1">Expedition CK06-06</strain>
    </source>
</reference>
<feature type="non-terminal residue" evidence="1">
    <location>
        <position position="50"/>
    </location>
</feature>
<dbReference type="AlphaFoldDB" id="X1HYS0"/>
<sequence length="50" mass="5609">MYLGMDRSLMSEQVLVNRLLNEEFTVGEPWKLSKGTGFVLPILGAPPFPE</sequence>
<gene>
    <name evidence="1" type="ORF">S03H2_51788</name>
</gene>
<dbReference type="EMBL" id="BARU01032877">
    <property type="protein sequence ID" value="GAH62230.1"/>
    <property type="molecule type" value="Genomic_DNA"/>
</dbReference>
<protein>
    <submittedName>
        <fullName evidence="1">Uncharacterized protein</fullName>
    </submittedName>
</protein>